<feature type="region of interest" description="Disordered" evidence="1">
    <location>
        <begin position="87"/>
        <end position="106"/>
    </location>
</feature>
<dbReference type="RefSeq" id="WP_255866146.1">
    <property type="nucleotide sequence ID" value="NZ_CP104263.1"/>
</dbReference>
<keyword evidence="3" id="KW-1185">Reference proteome</keyword>
<sequence length="106" mass="11385">MWPGIDPGFWADPSGPDSERLPGEMPQEITKMPEIIDIKPTPLPEVIPFEPLPDRAPGDFGGAGVTPEPLPVPREINGIPVAIPLVDQAPSDAEPNMTSRGRWGLT</sequence>
<evidence type="ECO:0000313" key="2">
    <source>
        <dbReference type="EMBL" id="MCQ1950707.1"/>
    </source>
</evidence>
<accession>A0ABT1NSJ7</accession>
<reference evidence="2 3" key="1">
    <citation type="submission" date="2022-07" db="EMBL/GenBank/DDBJ databases">
        <title>Novel species in genus Arthrobacter.</title>
        <authorList>
            <person name="Liu Y."/>
        </authorList>
    </citation>
    <scope>NUCLEOTIDE SEQUENCE [LARGE SCALE GENOMIC DNA]</scope>
    <source>
        <strain evidence="3">zg-Y859</strain>
    </source>
</reference>
<protein>
    <submittedName>
        <fullName evidence="2">Uncharacterized protein</fullName>
    </submittedName>
</protein>
<evidence type="ECO:0000313" key="3">
    <source>
        <dbReference type="Proteomes" id="UP001206924"/>
    </source>
</evidence>
<feature type="region of interest" description="Disordered" evidence="1">
    <location>
        <begin position="1"/>
        <end position="25"/>
    </location>
</feature>
<comment type="caution">
    <text evidence="2">The sequence shown here is derived from an EMBL/GenBank/DDBJ whole genome shotgun (WGS) entry which is preliminary data.</text>
</comment>
<proteinExistence type="predicted"/>
<feature type="region of interest" description="Disordered" evidence="1">
    <location>
        <begin position="51"/>
        <end position="73"/>
    </location>
</feature>
<gene>
    <name evidence="2" type="ORF">NNX28_12330</name>
</gene>
<dbReference type="Proteomes" id="UP001206924">
    <property type="component" value="Unassembled WGS sequence"/>
</dbReference>
<organism evidence="2 3">
    <name type="scientific">Arthrobacter jinronghuae</name>
    <dbReference type="NCBI Taxonomy" id="2964609"/>
    <lineage>
        <taxon>Bacteria</taxon>
        <taxon>Bacillati</taxon>
        <taxon>Actinomycetota</taxon>
        <taxon>Actinomycetes</taxon>
        <taxon>Micrococcales</taxon>
        <taxon>Micrococcaceae</taxon>
        <taxon>Arthrobacter</taxon>
    </lineage>
</organism>
<dbReference type="EMBL" id="JANFLP010000013">
    <property type="protein sequence ID" value="MCQ1950707.1"/>
    <property type="molecule type" value="Genomic_DNA"/>
</dbReference>
<evidence type="ECO:0000256" key="1">
    <source>
        <dbReference type="SAM" id="MobiDB-lite"/>
    </source>
</evidence>
<name>A0ABT1NSJ7_9MICC</name>